<dbReference type="Gene3D" id="1.10.490.10">
    <property type="entry name" value="Globins"/>
    <property type="match status" value="1"/>
</dbReference>
<dbReference type="Proteomes" id="UP000281128">
    <property type="component" value="Unassembled WGS sequence"/>
</dbReference>
<dbReference type="GO" id="GO:0020037">
    <property type="term" value="F:heme binding"/>
    <property type="evidence" value="ECO:0007669"/>
    <property type="project" value="InterPro"/>
</dbReference>
<name>A0A3A8B8Q4_9RHOB</name>
<dbReference type="CDD" id="cd08916">
    <property type="entry name" value="TrHb3_P"/>
    <property type="match status" value="1"/>
</dbReference>
<proteinExistence type="predicted"/>
<dbReference type="InterPro" id="IPR009050">
    <property type="entry name" value="Globin-like_sf"/>
</dbReference>
<dbReference type="GO" id="GO:0019825">
    <property type="term" value="F:oxygen binding"/>
    <property type="evidence" value="ECO:0007669"/>
    <property type="project" value="InterPro"/>
</dbReference>
<reference evidence="1 2" key="1">
    <citation type="submission" date="2018-09" db="EMBL/GenBank/DDBJ databases">
        <title>Roseovarius spongiae sp. nov., isolated from a marine sponge.</title>
        <authorList>
            <person name="Zhuang L."/>
            <person name="Luo L."/>
        </authorList>
    </citation>
    <scope>NUCLEOTIDE SEQUENCE [LARGE SCALE GENOMIC DNA]</scope>
    <source>
        <strain evidence="1 2">HN-E21</strain>
    </source>
</reference>
<keyword evidence="2" id="KW-1185">Reference proteome</keyword>
<sequence>MTAPFAIEASFAEKKRAQIREAARIMGIDEDYLSLMVDEFYARIRADARLGPIFEAEIGEDWGPHLDRMKRFWASVALNAGTYAGKPVVVHQRLQGVEPDDFGRWLSLFKATLDETARTPEAAQYLMSRAERIAQSLRMAMFERNPAGVPSLR</sequence>
<dbReference type="EMBL" id="RAPE01000003">
    <property type="protein sequence ID" value="RKF13956.1"/>
    <property type="molecule type" value="Genomic_DNA"/>
</dbReference>
<dbReference type="InterPro" id="IPR012292">
    <property type="entry name" value="Globin/Proto"/>
</dbReference>
<comment type="caution">
    <text evidence="1">The sequence shown here is derived from an EMBL/GenBank/DDBJ whole genome shotgun (WGS) entry which is preliminary data.</text>
</comment>
<evidence type="ECO:0000313" key="1">
    <source>
        <dbReference type="EMBL" id="RKF13956.1"/>
    </source>
</evidence>
<protein>
    <submittedName>
        <fullName evidence="1">Group III truncated hemoglobin</fullName>
    </submittedName>
</protein>
<dbReference type="SUPFAM" id="SSF46458">
    <property type="entry name" value="Globin-like"/>
    <property type="match status" value="1"/>
</dbReference>
<dbReference type="OrthoDB" id="25954at2"/>
<organism evidence="1 2">
    <name type="scientific">Roseovarius spongiae</name>
    <dbReference type="NCBI Taxonomy" id="2320272"/>
    <lineage>
        <taxon>Bacteria</taxon>
        <taxon>Pseudomonadati</taxon>
        <taxon>Pseudomonadota</taxon>
        <taxon>Alphaproteobacteria</taxon>
        <taxon>Rhodobacterales</taxon>
        <taxon>Roseobacteraceae</taxon>
        <taxon>Roseovarius</taxon>
    </lineage>
</organism>
<dbReference type="AlphaFoldDB" id="A0A3A8B8Q4"/>
<evidence type="ECO:0000313" key="2">
    <source>
        <dbReference type="Proteomes" id="UP000281128"/>
    </source>
</evidence>
<dbReference type="RefSeq" id="WP_121167328.1">
    <property type="nucleotide sequence ID" value="NZ_RAPE01000003.1"/>
</dbReference>
<gene>
    <name evidence="1" type="ORF">D6850_12275</name>
</gene>
<accession>A0A3A8B8Q4</accession>